<dbReference type="GO" id="GO:0015078">
    <property type="term" value="F:proton transmembrane transporter activity"/>
    <property type="evidence" value="ECO:0007669"/>
    <property type="project" value="InterPro"/>
</dbReference>
<dbReference type="GO" id="GO:0045259">
    <property type="term" value="C:proton-transporting ATP synthase complex"/>
    <property type="evidence" value="ECO:0007669"/>
    <property type="project" value="UniProtKB-KW"/>
</dbReference>
<keyword evidence="7 11" id="KW-0472">Membrane</keyword>
<evidence type="ECO:0000313" key="14">
    <source>
        <dbReference type="Proteomes" id="UP000324924"/>
    </source>
</evidence>
<dbReference type="InterPro" id="IPR035921">
    <property type="entry name" value="F/V-ATP_Csub_sf"/>
</dbReference>
<keyword evidence="3" id="KW-0813">Transport</keyword>
<dbReference type="InterPro" id="IPR000454">
    <property type="entry name" value="ATP_synth_F0_csu"/>
</dbReference>
<proteinExistence type="inferred from homology"/>
<gene>
    <name evidence="13" type="ORF">FZC36_00285</name>
</gene>
<evidence type="ECO:0000256" key="2">
    <source>
        <dbReference type="ARBA" id="ARBA00006704"/>
    </source>
</evidence>
<keyword evidence="4 11" id="KW-0812">Transmembrane</keyword>
<dbReference type="InterPro" id="IPR038662">
    <property type="entry name" value="ATP_synth_F0_csu_sf"/>
</dbReference>
<keyword evidence="5 11" id="KW-1133">Transmembrane helix</keyword>
<protein>
    <recommendedName>
        <fullName evidence="9">ATP synthase F(0) sector subunit c</fullName>
    </recommendedName>
    <alternativeName>
        <fullName evidence="10">F-type ATPase subunit c</fullName>
    </alternativeName>
</protein>
<reference evidence="13 14" key="1">
    <citation type="submission" date="2019-08" db="EMBL/GenBank/DDBJ databases">
        <title>Highly reduced genomes of protist endosymbionts show evolutionary convergence.</title>
        <authorList>
            <person name="George E."/>
            <person name="Husnik F."/>
            <person name="Tashyreva D."/>
            <person name="Prokopchuk G."/>
            <person name="Horak A."/>
            <person name="Kwong W.K."/>
            <person name="Lukes J."/>
            <person name="Keeling P.J."/>
        </authorList>
    </citation>
    <scope>NUCLEOTIDE SEQUENCE [LARGE SCALE GENOMIC DNA]</scope>
    <source>
        <strain evidence="13">1604HC</strain>
    </source>
</reference>
<dbReference type="Pfam" id="PF00137">
    <property type="entry name" value="ATP-synt_C"/>
    <property type="match status" value="1"/>
</dbReference>
<comment type="similarity">
    <text evidence="2">Belongs to the ATPase C chain family.</text>
</comment>
<organism evidence="13 14">
    <name type="scientific">Candidatus Nesciobacter abundans</name>
    <dbReference type="NCBI Taxonomy" id="2601668"/>
    <lineage>
        <taxon>Bacteria</taxon>
        <taxon>Pseudomonadati</taxon>
        <taxon>Pseudomonadota</taxon>
        <taxon>Alphaproteobacteria</taxon>
        <taxon>Holosporales</taxon>
        <taxon>Holosporaceae</taxon>
        <taxon>Candidatus Nesciobacter</taxon>
    </lineage>
</organism>
<evidence type="ECO:0000256" key="8">
    <source>
        <dbReference type="ARBA" id="ARBA00023310"/>
    </source>
</evidence>
<evidence type="ECO:0000256" key="6">
    <source>
        <dbReference type="ARBA" id="ARBA00023121"/>
    </source>
</evidence>
<keyword evidence="8" id="KW-0066">ATP synthesis</keyword>
<keyword evidence="3" id="KW-0406">Ion transport</keyword>
<dbReference type="Proteomes" id="UP000324924">
    <property type="component" value="Chromosome"/>
</dbReference>
<feature type="domain" description="V-ATPase proteolipid subunit C-like" evidence="12">
    <location>
        <begin position="9"/>
        <end position="71"/>
    </location>
</feature>
<evidence type="ECO:0000256" key="10">
    <source>
        <dbReference type="ARBA" id="ARBA00032887"/>
    </source>
</evidence>
<dbReference type="Gene3D" id="1.20.20.10">
    <property type="entry name" value="F1F0 ATP synthase subunit C"/>
    <property type="match status" value="1"/>
</dbReference>
<keyword evidence="14" id="KW-1185">Reference proteome</keyword>
<evidence type="ECO:0000256" key="7">
    <source>
        <dbReference type="ARBA" id="ARBA00023136"/>
    </source>
</evidence>
<keyword evidence="3" id="KW-0375">Hydrogen ion transport</keyword>
<dbReference type="AlphaFoldDB" id="A0A5C0UFP3"/>
<evidence type="ECO:0000256" key="9">
    <source>
        <dbReference type="ARBA" id="ARBA00032200"/>
    </source>
</evidence>
<evidence type="ECO:0000256" key="5">
    <source>
        <dbReference type="ARBA" id="ARBA00022989"/>
    </source>
</evidence>
<comment type="subcellular location">
    <subcellularLocation>
        <location evidence="1">Membrane</location>
        <topology evidence="1">Multi-pass membrane protein</topology>
    </subcellularLocation>
</comment>
<dbReference type="SUPFAM" id="SSF81333">
    <property type="entry name" value="F1F0 ATP synthase subunit C"/>
    <property type="match status" value="1"/>
</dbReference>
<name>A0A5C0UFP3_9PROT</name>
<feature type="transmembrane region" description="Helical" evidence="11">
    <location>
        <begin position="48"/>
        <end position="72"/>
    </location>
</feature>
<accession>A0A5C0UFP3</accession>
<dbReference type="RefSeq" id="WP_148972001.1">
    <property type="nucleotide sequence ID" value="NZ_CP043314.1"/>
</dbReference>
<evidence type="ECO:0000256" key="3">
    <source>
        <dbReference type="ARBA" id="ARBA00022547"/>
    </source>
</evidence>
<dbReference type="GO" id="GO:0015986">
    <property type="term" value="P:proton motive force-driven ATP synthesis"/>
    <property type="evidence" value="ECO:0007669"/>
    <property type="project" value="InterPro"/>
</dbReference>
<dbReference type="GO" id="GO:0033177">
    <property type="term" value="C:proton-transporting two-sector ATPase complex, proton-transporting domain"/>
    <property type="evidence" value="ECO:0007669"/>
    <property type="project" value="InterPro"/>
</dbReference>
<sequence length="73" mass="7407">MDVSTGKMIAGALALLPLLGVAYGLSNIFSSLFKATAQNPVAKDSMSNMAVIGAGLLESVALLAFVIAILIVI</sequence>
<dbReference type="GO" id="GO:0008289">
    <property type="term" value="F:lipid binding"/>
    <property type="evidence" value="ECO:0007669"/>
    <property type="project" value="UniProtKB-KW"/>
</dbReference>
<evidence type="ECO:0000256" key="1">
    <source>
        <dbReference type="ARBA" id="ARBA00004141"/>
    </source>
</evidence>
<evidence type="ECO:0000259" key="12">
    <source>
        <dbReference type="Pfam" id="PF00137"/>
    </source>
</evidence>
<dbReference type="PRINTS" id="PR00124">
    <property type="entry name" value="ATPASEC"/>
</dbReference>
<evidence type="ECO:0000256" key="11">
    <source>
        <dbReference type="SAM" id="Phobius"/>
    </source>
</evidence>
<dbReference type="EMBL" id="CP043314">
    <property type="protein sequence ID" value="QEK38878.1"/>
    <property type="molecule type" value="Genomic_DNA"/>
</dbReference>
<dbReference type="KEGG" id="nabu:FZC36_00285"/>
<keyword evidence="6" id="KW-0446">Lipid-binding</keyword>
<evidence type="ECO:0000256" key="4">
    <source>
        <dbReference type="ARBA" id="ARBA00022692"/>
    </source>
</evidence>
<evidence type="ECO:0000313" key="13">
    <source>
        <dbReference type="EMBL" id="QEK38878.1"/>
    </source>
</evidence>
<keyword evidence="3" id="KW-0138">CF(0)</keyword>
<dbReference type="InterPro" id="IPR002379">
    <property type="entry name" value="ATPase_proteolipid_c-like_dom"/>
</dbReference>